<comment type="subcellular location">
    <subcellularLocation>
        <location evidence="1">Membrane</location>
        <topology evidence="1">Multi-pass membrane protein</topology>
    </subcellularLocation>
</comment>
<dbReference type="PANTHER" id="PTHR13353">
    <property type="entry name" value="TRANSMEMBRANE PROTEIN 19"/>
    <property type="match status" value="1"/>
</dbReference>
<evidence type="ECO:0000256" key="4">
    <source>
        <dbReference type="ARBA" id="ARBA00022989"/>
    </source>
</evidence>
<dbReference type="EMBL" id="CP015105">
    <property type="protein sequence ID" value="ASJ12292.1"/>
    <property type="molecule type" value="Genomic_DNA"/>
</dbReference>
<keyword evidence="5 6" id="KW-0472">Membrane</keyword>
<dbReference type="KEGG" id="ttd:A3L14_05040"/>
<dbReference type="Proteomes" id="UP000250136">
    <property type="component" value="Chromosome"/>
</dbReference>
<gene>
    <name evidence="7" type="ORF">A3L14_05040</name>
    <name evidence="8" type="ORF">AMR53_02035</name>
    <name evidence="9" type="ORF">SAMN05216170_0958</name>
</gene>
<reference evidence="9 11" key="3">
    <citation type="submission" date="2016-10" db="EMBL/GenBank/DDBJ databases">
        <authorList>
            <person name="de Groot N.N."/>
        </authorList>
    </citation>
    <scope>NUCLEOTIDE SEQUENCE [LARGE SCALE GENOMIC DNA]</scope>
    <source>
        <strain evidence="9 11">OGL-20</strain>
    </source>
</reference>
<dbReference type="PANTHER" id="PTHR13353:SF5">
    <property type="entry name" value="TRANSMEMBRANE PROTEIN 19"/>
    <property type="match status" value="1"/>
</dbReference>
<dbReference type="GeneID" id="33333765"/>
<reference evidence="7 12" key="2">
    <citation type="submission" date="2016-04" db="EMBL/GenBank/DDBJ databases">
        <title>Complete genome sequence of Thermococcus thioreducens type strain OGL-20P.</title>
        <authorList>
            <person name="Oger P.M."/>
        </authorList>
    </citation>
    <scope>NUCLEOTIDE SEQUENCE [LARGE SCALE GENOMIC DNA]</scope>
    <source>
        <strain evidence="7 12">OGL-20P</strain>
    </source>
</reference>
<dbReference type="AlphaFoldDB" id="A0A0Q2M552"/>
<sequence length="237" mass="24256">MLERVAVDIVVVAGLGIGSYKFKALDAKGAIAAALLGLAVIELGGVYPFAALLTFVVLGVLATKYKFGEKAKLGAAQGRGGIRSWGNVLGNGLAAVIFLAFEHFSQMDVFWAASFAAIATANGDTLASELGKIFGKSPKLITTLKPVKPGVNGAVSLAGEVFAVVGAFVIAPFALPLTSEKVAMLFAITLGGFIGVNLDSLIGATLENEGITNNNSTNFLASLLGGFIGAVLFYLIA</sequence>
<evidence type="ECO:0000256" key="2">
    <source>
        <dbReference type="ARBA" id="ARBA00009012"/>
    </source>
</evidence>
<keyword evidence="3 6" id="KW-0812">Transmembrane</keyword>
<evidence type="ECO:0000256" key="6">
    <source>
        <dbReference type="SAM" id="Phobius"/>
    </source>
</evidence>
<dbReference type="PATRIC" id="fig|277988.4.peg.430"/>
<dbReference type="STRING" id="277988.SAMN05216170_0958"/>
<feature type="transmembrane region" description="Helical" evidence="6">
    <location>
        <begin position="154"/>
        <end position="175"/>
    </location>
</feature>
<proteinExistence type="inferred from homology"/>
<evidence type="ECO:0000256" key="3">
    <source>
        <dbReference type="ARBA" id="ARBA00022692"/>
    </source>
</evidence>
<dbReference type="GO" id="GO:0016020">
    <property type="term" value="C:membrane"/>
    <property type="evidence" value="ECO:0007669"/>
    <property type="project" value="UniProtKB-SubCell"/>
</dbReference>
<dbReference type="EMBL" id="FOIW01000001">
    <property type="protein sequence ID" value="SEV93403.1"/>
    <property type="molecule type" value="Genomic_DNA"/>
</dbReference>
<evidence type="ECO:0000313" key="9">
    <source>
        <dbReference type="EMBL" id="SEV93403.1"/>
    </source>
</evidence>
<feature type="transmembrane region" description="Helical" evidence="6">
    <location>
        <begin position="30"/>
        <end position="63"/>
    </location>
</feature>
<evidence type="ECO:0000256" key="1">
    <source>
        <dbReference type="ARBA" id="ARBA00004141"/>
    </source>
</evidence>
<evidence type="ECO:0000313" key="11">
    <source>
        <dbReference type="Proteomes" id="UP000182125"/>
    </source>
</evidence>
<accession>A0A0Q2M552</accession>
<name>A0A0Q2M552_9EURY</name>
<evidence type="ECO:0000313" key="8">
    <source>
        <dbReference type="EMBL" id="KQH83026.1"/>
    </source>
</evidence>
<dbReference type="InterPro" id="IPR002794">
    <property type="entry name" value="DUF92_TMEM19"/>
</dbReference>
<feature type="transmembrane region" description="Helical" evidence="6">
    <location>
        <begin position="218"/>
        <end position="236"/>
    </location>
</feature>
<keyword evidence="4 6" id="KW-1133">Transmembrane helix</keyword>
<evidence type="ECO:0000313" key="10">
    <source>
        <dbReference type="Proteomes" id="UP000051862"/>
    </source>
</evidence>
<dbReference type="Proteomes" id="UP000051862">
    <property type="component" value="Unassembled WGS sequence"/>
</dbReference>
<comment type="similarity">
    <text evidence="2">Belongs to the TMEM19 family.</text>
</comment>
<reference evidence="8 10" key="1">
    <citation type="submission" date="2015-08" db="EMBL/GenBank/DDBJ databases">
        <title>Thermococcus thioreducens DSM 14981 genome sequencing.</title>
        <authorList>
            <person name="Hong S.-J."/>
            <person name="Kim M.-C."/>
            <person name="Shin J.-H."/>
        </authorList>
    </citation>
    <scope>NUCLEOTIDE SEQUENCE [LARGE SCALE GENOMIC DNA]</scope>
    <source>
        <strain evidence="8 10">DSM 14981</strain>
    </source>
</reference>
<dbReference type="EMBL" id="LIXN01000003">
    <property type="protein sequence ID" value="KQH83026.1"/>
    <property type="molecule type" value="Genomic_DNA"/>
</dbReference>
<dbReference type="OrthoDB" id="28948at2157"/>
<dbReference type="Proteomes" id="UP000182125">
    <property type="component" value="Unassembled WGS sequence"/>
</dbReference>
<dbReference type="Pfam" id="PF01940">
    <property type="entry name" value="DUF92"/>
    <property type="match status" value="1"/>
</dbReference>
<feature type="transmembrane region" description="Helical" evidence="6">
    <location>
        <begin position="84"/>
        <end position="101"/>
    </location>
</feature>
<evidence type="ECO:0000256" key="5">
    <source>
        <dbReference type="ARBA" id="ARBA00023136"/>
    </source>
</evidence>
<dbReference type="RefSeq" id="WP_055428681.1">
    <property type="nucleotide sequence ID" value="NZ_CP015105.1"/>
</dbReference>
<organism evidence="8 10">
    <name type="scientific">Thermococcus thioreducens</name>
    <dbReference type="NCBI Taxonomy" id="277988"/>
    <lineage>
        <taxon>Archaea</taxon>
        <taxon>Methanobacteriati</taxon>
        <taxon>Methanobacteriota</taxon>
        <taxon>Thermococci</taxon>
        <taxon>Thermococcales</taxon>
        <taxon>Thermococcaceae</taxon>
        <taxon>Thermococcus</taxon>
    </lineage>
</organism>
<protein>
    <submittedName>
        <fullName evidence="9">TIGR00297 family protein</fullName>
    </submittedName>
</protein>
<evidence type="ECO:0000313" key="7">
    <source>
        <dbReference type="EMBL" id="ASJ12292.1"/>
    </source>
</evidence>
<feature type="transmembrane region" description="Helical" evidence="6">
    <location>
        <begin position="182"/>
        <end position="206"/>
    </location>
</feature>
<evidence type="ECO:0000313" key="12">
    <source>
        <dbReference type="Proteomes" id="UP000250136"/>
    </source>
</evidence>
<keyword evidence="12" id="KW-1185">Reference proteome</keyword>